<dbReference type="VEuPathDB" id="ToxoDB:CSUI_007620"/>
<dbReference type="FunFam" id="3.30.710.10:FF:000115">
    <property type="entry name" value="Kelch protein K13"/>
    <property type="match status" value="1"/>
</dbReference>
<dbReference type="InterPro" id="IPR011333">
    <property type="entry name" value="SKP1/BTB/POZ_sf"/>
</dbReference>
<dbReference type="InterPro" id="IPR003131">
    <property type="entry name" value="T1-type_BTB"/>
</dbReference>
<evidence type="ECO:0000256" key="1">
    <source>
        <dbReference type="SAM" id="Coils"/>
    </source>
</evidence>
<feature type="coiled-coil region" evidence="1">
    <location>
        <begin position="438"/>
        <end position="527"/>
    </location>
</feature>
<feature type="compositionally biased region" description="Polar residues" evidence="2">
    <location>
        <begin position="34"/>
        <end position="45"/>
    </location>
</feature>
<gene>
    <name evidence="4" type="ORF">CSUI_007620</name>
</gene>
<comment type="caution">
    <text evidence="4">The sequence shown here is derived from an EMBL/GenBank/DDBJ whole genome shotgun (WGS) entry which is preliminary data.</text>
</comment>
<evidence type="ECO:0000313" key="4">
    <source>
        <dbReference type="EMBL" id="PHJ18549.1"/>
    </source>
</evidence>
<feature type="region of interest" description="Disordered" evidence="2">
    <location>
        <begin position="369"/>
        <end position="417"/>
    </location>
</feature>
<accession>A0A2C6KN60</accession>
<keyword evidence="4" id="KW-0813">Transport</keyword>
<feature type="region of interest" description="Disordered" evidence="2">
    <location>
        <begin position="1"/>
        <end position="188"/>
    </location>
</feature>
<dbReference type="SUPFAM" id="SSF54695">
    <property type="entry name" value="POZ domain"/>
    <property type="match status" value="1"/>
</dbReference>
<keyword evidence="5" id="KW-1185">Reference proteome</keyword>
<feature type="compositionally biased region" description="Polar residues" evidence="2">
    <location>
        <begin position="1"/>
        <end position="15"/>
    </location>
</feature>
<keyword evidence="1" id="KW-0175">Coiled coil</keyword>
<organism evidence="4 5">
    <name type="scientific">Cystoisospora suis</name>
    <dbReference type="NCBI Taxonomy" id="483139"/>
    <lineage>
        <taxon>Eukaryota</taxon>
        <taxon>Sar</taxon>
        <taxon>Alveolata</taxon>
        <taxon>Apicomplexa</taxon>
        <taxon>Conoidasida</taxon>
        <taxon>Coccidia</taxon>
        <taxon>Eucoccidiorida</taxon>
        <taxon>Eimeriorina</taxon>
        <taxon>Sarcocystidae</taxon>
        <taxon>Cystoisospora</taxon>
    </lineage>
</organism>
<evidence type="ECO:0000259" key="3">
    <source>
        <dbReference type="Pfam" id="PF02214"/>
    </source>
</evidence>
<keyword evidence="4" id="KW-0406">Ion transport</keyword>
<sequence length="627" mass="70067">MLQNYLPASSYTSESLPAGLSSSSSSSAYPGGQVLSQKNSPSSSVFLIPSTFASPPPPLPACSPPPASSSPLLGERHTTGTAILTPPTLHAAHLRQSKTFLLPSSSPPEGGVCTEKTRREGEGGEKREEEREKKENKERERYDENEQVTGTTRFLGSLDLGVVPGKELGGGGRRRGGGEKEREEESAKGIIPSHCKLLLDSSFSCLKNKPDIYRQFHLNSSSSSSSHPFSSFVTPSPPLPLSGPAPRSIHLPRSSSFSYAYPSADPVNHFSSHIFPSLGLDSQKRETFLKTLGEGKEREENLLSRSLENSRGHLSFSDTELSFTSREDSKKKPLTSIMDQYHLSYGKDAILGGGIGGVGGVGGYMLPLQSQKKGREEGEDQDERGEEEEDAEERERRLSRAGGDYSHNFSSSASTSFGSSEEFEIMVSDLRRTFISWLKKTESDLKKEKRDLLRAKKEFDDERKKAWERLQEEKENEYEKIKEERRKAQAEMTTQLKQIQIEREASRRKLNAERGRFEEEKEAHRRRIVLEREKFRQEAEALDGEKRRIVDTNIATETVVDLNVGGVIFESSRHTLVQQPGSFLEALLSGRHHISRDKQGRIFLDRDSELFRILLNFLRNPGTPPQP</sequence>
<feature type="domain" description="Potassium channel tetramerisation-type BTB" evidence="3">
    <location>
        <begin position="560"/>
        <end position="620"/>
    </location>
</feature>
<dbReference type="AlphaFoldDB" id="A0A2C6KN60"/>
<reference evidence="4 5" key="1">
    <citation type="journal article" date="2017" name="Int. J. Parasitol.">
        <title>The genome of the protozoan parasite Cystoisospora suis and a reverse vaccinology approach to identify vaccine candidates.</title>
        <authorList>
            <person name="Palmieri N."/>
            <person name="Shrestha A."/>
            <person name="Ruttkowski B."/>
            <person name="Beck T."/>
            <person name="Vogl C."/>
            <person name="Tomley F."/>
            <person name="Blake D.P."/>
            <person name="Joachim A."/>
        </authorList>
    </citation>
    <scope>NUCLEOTIDE SEQUENCE [LARGE SCALE GENOMIC DNA]</scope>
    <source>
        <strain evidence="4 5">Wien I</strain>
    </source>
</reference>
<feature type="compositionally biased region" description="Pro residues" evidence="2">
    <location>
        <begin position="54"/>
        <end position="68"/>
    </location>
</feature>
<dbReference type="Proteomes" id="UP000221165">
    <property type="component" value="Unassembled WGS sequence"/>
</dbReference>
<dbReference type="RefSeq" id="XP_067920255.1">
    <property type="nucleotide sequence ID" value="XM_068067765.1"/>
</dbReference>
<dbReference type="Gene3D" id="3.30.710.10">
    <property type="entry name" value="Potassium Channel Kv1.1, Chain A"/>
    <property type="match status" value="1"/>
</dbReference>
<feature type="non-terminal residue" evidence="4">
    <location>
        <position position="627"/>
    </location>
</feature>
<dbReference type="EMBL" id="MIGC01004073">
    <property type="protein sequence ID" value="PHJ18549.1"/>
    <property type="molecule type" value="Genomic_DNA"/>
</dbReference>
<dbReference type="PANTHER" id="PTHR14499:SF136">
    <property type="entry name" value="GH08630P"/>
    <property type="match status" value="1"/>
</dbReference>
<dbReference type="GeneID" id="94430976"/>
<keyword evidence="4" id="KW-0407">Ion channel</keyword>
<dbReference type="PANTHER" id="PTHR14499">
    <property type="entry name" value="POTASSIUM CHANNEL TETRAMERIZATION DOMAIN-CONTAINING"/>
    <property type="match status" value="1"/>
</dbReference>
<evidence type="ECO:0000256" key="2">
    <source>
        <dbReference type="SAM" id="MobiDB-lite"/>
    </source>
</evidence>
<feature type="compositionally biased region" description="Basic and acidic residues" evidence="2">
    <location>
        <begin position="115"/>
        <end position="144"/>
    </location>
</feature>
<feature type="compositionally biased region" description="Basic and acidic residues" evidence="2">
    <location>
        <begin position="176"/>
        <end position="187"/>
    </location>
</feature>
<protein>
    <submittedName>
        <fullName evidence="4">Kelch repeat and k+ channel tetramerization domain containing protein</fullName>
    </submittedName>
</protein>
<proteinExistence type="predicted"/>
<feature type="compositionally biased region" description="Low complexity" evidence="2">
    <location>
        <begin position="406"/>
        <end position="417"/>
    </location>
</feature>
<dbReference type="GO" id="GO:0034220">
    <property type="term" value="P:monoatomic ion transmembrane transport"/>
    <property type="evidence" value="ECO:0007669"/>
    <property type="project" value="UniProtKB-KW"/>
</dbReference>
<name>A0A2C6KN60_9APIC</name>
<dbReference type="OrthoDB" id="347268at2759"/>
<dbReference type="GO" id="GO:0051260">
    <property type="term" value="P:protein homooligomerization"/>
    <property type="evidence" value="ECO:0007669"/>
    <property type="project" value="InterPro"/>
</dbReference>
<dbReference type="Pfam" id="PF02214">
    <property type="entry name" value="BTB_2"/>
    <property type="match status" value="1"/>
</dbReference>
<dbReference type="CDD" id="cd18316">
    <property type="entry name" value="BTB_POZ_KCTD-like"/>
    <property type="match status" value="1"/>
</dbReference>
<evidence type="ECO:0000313" key="5">
    <source>
        <dbReference type="Proteomes" id="UP000221165"/>
    </source>
</evidence>
<feature type="compositionally biased region" description="Acidic residues" evidence="2">
    <location>
        <begin position="377"/>
        <end position="392"/>
    </location>
</feature>